<protein>
    <submittedName>
        <fullName evidence="1">Uncharacterized protein</fullName>
    </submittedName>
</protein>
<dbReference type="InParanoid" id="A0A0C3DNR6"/>
<keyword evidence="2" id="KW-1185">Reference proteome</keyword>
<organism evidence="1 2">
    <name type="scientific">Scleroderma citrinum Foug A</name>
    <dbReference type="NCBI Taxonomy" id="1036808"/>
    <lineage>
        <taxon>Eukaryota</taxon>
        <taxon>Fungi</taxon>
        <taxon>Dikarya</taxon>
        <taxon>Basidiomycota</taxon>
        <taxon>Agaricomycotina</taxon>
        <taxon>Agaricomycetes</taxon>
        <taxon>Agaricomycetidae</taxon>
        <taxon>Boletales</taxon>
        <taxon>Sclerodermatineae</taxon>
        <taxon>Sclerodermataceae</taxon>
        <taxon>Scleroderma</taxon>
    </lineage>
</organism>
<evidence type="ECO:0000313" key="1">
    <source>
        <dbReference type="EMBL" id="KIM57641.1"/>
    </source>
</evidence>
<reference evidence="1 2" key="1">
    <citation type="submission" date="2014-04" db="EMBL/GenBank/DDBJ databases">
        <authorList>
            <consortium name="DOE Joint Genome Institute"/>
            <person name="Kuo A."/>
            <person name="Kohler A."/>
            <person name="Nagy L.G."/>
            <person name="Floudas D."/>
            <person name="Copeland A."/>
            <person name="Barry K.W."/>
            <person name="Cichocki N."/>
            <person name="Veneault-Fourrey C."/>
            <person name="LaButti K."/>
            <person name="Lindquist E.A."/>
            <person name="Lipzen A."/>
            <person name="Lundell T."/>
            <person name="Morin E."/>
            <person name="Murat C."/>
            <person name="Sun H."/>
            <person name="Tunlid A."/>
            <person name="Henrissat B."/>
            <person name="Grigoriev I.V."/>
            <person name="Hibbett D.S."/>
            <person name="Martin F."/>
            <person name="Nordberg H.P."/>
            <person name="Cantor M.N."/>
            <person name="Hua S.X."/>
        </authorList>
    </citation>
    <scope>NUCLEOTIDE SEQUENCE [LARGE SCALE GENOMIC DNA]</scope>
    <source>
        <strain evidence="1 2">Foug A</strain>
    </source>
</reference>
<accession>A0A0C3DNR6</accession>
<sequence>MSEVITYGRPSNVSTDLDRRSTLFSRARGNQHIPNTDNTIAIPTLIYSCPHAANQSGTP</sequence>
<reference evidence="2" key="2">
    <citation type="submission" date="2015-01" db="EMBL/GenBank/DDBJ databases">
        <title>Evolutionary Origins and Diversification of the Mycorrhizal Mutualists.</title>
        <authorList>
            <consortium name="DOE Joint Genome Institute"/>
            <consortium name="Mycorrhizal Genomics Consortium"/>
            <person name="Kohler A."/>
            <person name="Kuo A."/>
            <person name="Nagy L.G."/>
            <person name="Floudas D."/>
            <person name="Copeland A."/>
            <person name="Barry K.W."/>
            <person name="Cichocki N."/>
            <person name="Veneault-Fourrey C."/>
            <person name="LaButti K."/>
            <person name="Lindquist E.A."/>
            <person name="Lipzen A."/>
            <person name="Lundell T."/>
            <person name="Morin E."/>
            <person name="Murat C."/>
            <person name="Riley R."/>
            <person name="Ohm R."/>
            <person name="Sun H."/>
            <person name="Tunlid A."/>
            <person name="Henrissat B."/>
            <person name="Grigoriev I.V."/>
            <person name="Hibbett D.S."/>
            <person name="Martin F."/>
        </authorList>
    </citation>
    <scope>NUCLEOTIDE SEQUENCE [LARGE SCALE GENOMIC DNA]</scope>
    <source>
        <strain evidence="2">Foug A</strain>
    </source>
</reference>
<dbReference type="EMBL" id="KN822098">
    <property type="protein sequence ID" value="KIM57641.1"/>
    <property type="molecule type" value="Genomic_DNA"/>
</dbReference>
<dbReference type="Proteomes" id="UP000053989">
    <property type="component" value="Unassembled WGS sequence"/>
</dbReference>
<dbReference type="AlphaFoldDB" id="A0A0C3DNR6"/>
<evidence type="ECO:0000313" key="2">
    <source>
        <dbReference type="Proteomes" id="UP000053989"/>
    </source>
</evidence>
<dbReference type="HOGENOM" id="CLU_2962241_0_0_1"/>
<gene>
    <name evidence="1" type="ORF">SCLCIDRAFT_1130662</name>
</gene>
<proteinExistence type="predicted"/>
<name>A0A0C3DNR6_9AGAM</name>